<feature type="transmembrane region" description="Helical" evidence="2">
    <location>
        <begin position="40"/>
        <end position="61"/>
    </location>
</feature>
<dbReference type="Proteomes" id="UP000295060">
    <property type="component" value="Unassembled WGS sequence"/>
</dbReference>
<protein>
    <recommendedName>
        <fullName evidence="5">LapA family protein</fullName>
    </recommendedName>
</protein>
<dbReference type="EMBL" id="SODU01000002">
    <property type="protein sequence ID" value="TDW90252.1"/>
    <property type="molecule type" value="Genomic_DNA"/>
</dbReference>
<evidence type="ECO:0000256" key="2">
    <source>
        <dbReference type="SAM" id="Phobius"/>
    </source>
</evidence>
<dbReference type="RefSeq" id="WP_202871049.1">
    <property type="nucleotide sequence ID" value="NZ_SODU01000002.1"/>
</dbReference>
<reference evidence="3 4" key="1">
    <citation type="submission" date="2019-03" db="EMBL/GenBank/DDBJ databases">
        <title>Genomic Encyclopedia of Type Strains, Phase III (KMG-III): the genomes of soil and plant-associated and newly described type strains.</title>
        <authorList>
            <person name="Whitman W."/>
        </authorList>
    </citation>
    <scope>NUCLEOTIDE SEQUENCE [LARGE SCALE GENOMIC DNA]</scope>
    <source>
        <strain evidence="3 4">VKMAc-2574</strain>
    </source>
</reference>
<gene>
    <name evidence="3" type="ORF">EV137_4065</name>
</gene>
<feature type="region of interest" description="Disordered" evidence="1">
    <location>
        <begin position="76"/>
        <end position="144"/>
    </location>
</feature>
<evidence type="ECO:0000313" key="3">
    <source>
        <dbReference type="EMBL" id="TDW90252.1"/>
    </source>
</evidence>
<sequence length="144" mass="14928">MAVLGIVLIVLVVLFGLGVSVSSSASTKLEVFGVDFGVSVPTVFFLGAVTGAALVVALWLLKKGLGRGLRRRKEMRELRAQATNGTPAVTSTASSDKVGGEITQSDASADLPAGTGSTREGPADERLATEQELAPDPKDTKQHH</sequence>
<organism evidence="3 4">
    <name type="scientific">Kribbella pratensis</name>
    <dbReference type="NCBI Taxonomy" id="2512112"/>
    <lineage>
        <taxon>Bacteria</taxon>
        <taxon>Bacillati</taxon>
        <taxon>Actinomycetota</taxon>
        <taxon>Actinomycetes</taxon>
        <taxon>Propionibacteriales</taxon>
        <taxon>Kribbellaceae</taxon>
        <taxon>Kribbella</taxon>
    </lineage>
</organism>
<feature type="compositionally biased region" description="Polar residues" evidence="1">
    <location>
        <begin position="81"/>
        <end position="95"/>
    </location>
</feature>
<evidence type="ECO:0000256" key="1">
    <source>
        <dbReference type="SAM" id="MobiDB-lite"/>
    </source>
</evidence>
<proteinExistence type="predicted"/>
<keyword evidence="4" id="KW-1185">Reference proteome</keyword>
<name>A0ABY2FGC6_9ACTN</name>
<feature type="compositionally biased region" description="Basic and acidic residues" evidence="1">
    <location>
        <begin position="121"/>
        <end position="144"/>
    </location>
</feature>
<comment type="caution">
    <text evidence="3">The sequence shown here is derived from an EMBL/GenBank/DDBJ whole genome shotgun (WGS) entry which is preliminary data.</text>
</comment>
<accession>A0ABY2FGC6</accession>
<evidence type="ECO:0000313" key="4">
    <source>
        <dbReference type="Proteomes" id="UP000295060"/>
    </source>
</evidence>
<keyword evidence="2" id="KW-1133">Transmembrane helix</keyword>
<evidence type="ECO:0008006" key="5">
    <source>
        <dbReference type="Google" id="ProtNLM"/>
    </source>
</evidence>
<keyword evidence="2" id="KW-0472">Membrane</keyword>
<keyword evidence="2" id="KW-0812">Transmembrane</keyword>